<evidence type="ECO:0000256" key="1">
    <source>
        <dbReference type="SAM" id="MobiDB-lite"/>
    </source>
</evidence>
<dbReference type="Gene3D" id="3.40.1580.10">
    <property type="entry name" value="SMI1/KNR4-like"/>
    <property type="match status" value="1"/>
</dbReference>
<protein>
    <submittedName>
        <fullName evidence="2">SMI1/KNR4 family protein</fullName>
    </submittedName>
</protein>
<dbReference type="EMBL" id="CP109106">
    <property type="protein sequence ID" value="WSB66527.1"/>
    <property type="molecule type" value="Genomic_DNA"/>
</dbReference>
<name>A0ABZ1F8Z5_9ACTN</name>
<feature type="region of interest" description="Disordered" evidence="1">
    <location>
        <begin position="1"/>
        <end position="24"/>
    </location>
</feature>
<dbReference type="RefSeq" id="WP_326615640.1">
    <property type="nucleotide sequence ID" value="NZ_CP109106.1"/>
</dbReference>
<keyword evidence="3" id="KW-1185">Reference proteome</keyword>
<proteinExistence type="predicted"/>
<evidence type="ECO:0000313" key="3">
    <source>
        <dbReference type="Proteomes" id="UP001344251"/>
    </source>
</evidence>
<evidence type="ECO:0000313" key="2">
    <source>
        <dbReference type="EMBL" id="WSB66527.1"/>
    </source>
</evidence>
<dbReference type="SUPFAM" id="SSF160631">
    <property type="entry name" value="SMI1/KNR4-like"/>
    <property type="match status" value="1"/>
</dbReference>
<organism evidence="2 3">
    <name type="scientific">Streptomyces decoyicus</name>
    <dbReference type="NCBI Taxonomy" id="249567"/>
    <lineage>
        <taxon>Bacteria</taxon>
        <taxon>Bacillati</taxon>
        <taxon>Actinomycetota</taxon>
        <taxon>Actinomycetes</taxon>
        <taxon>Kitasatosporales</taxon>
        <taxon>Streptomycetaceae</taxon>
        <taxon>Streptomyces</taxon>
    </lineage>
</organism>
<dbReference type="InterPro" id="IPR037883">
    <property type="entry name" value="Knr4/Smi1-like_sf"/>
</dbReference>
<accession>A0ABZ1F8Z5</accession>
<reference evidence="2 3" key="1">
    <citation type="submission" date="2022-10" db="EMBL/GenBank/DDBJ databases">
        <title>The complete genomes of actinobacterial strains from the NBC collection.</title>
        <authorList>
            <person name="Joergensen T.S."/>
            <person name="Alvarez Arevalo M."/>
            <person name="Sterndorff E.B."/>
            <person name="Faurdal D."/>
            <person name="Vuksanovic O."/>
            <person name="Mourched A.-S."/>
            <person name="Charusanti P."/>
            <person name="Shaw S."/>
            <person name="Blin K."/>
            <person name="Weber T."/>
        </authorList>
    </citation>
    <scope>NUCLEOTIDE SEQUENCE [LARGE SCALE GENOMIC DNA]</scope>
    <source>
        <strain evidence="2 3">NBC 01774</strain>
    </source>
</reference>
<dbReference type="Pfam" id="PF14568">
    <property type="entry name" value="SUKH_6"/>
    <property type="match status" value="1"/>
</dbReference>
<sequence length="178" mass="20478">MNPSLARLTQLLPPPPEPREKDWRPAEQALRVDELPSDYKELIHAYGGSNWDDYLYLLEPGCPNDNYDLIEWEDQQTEALDGLWEFEKKPAELEDEATRVIPWATTDNGECLYWLVRPGQAADQWTIMVNESSGDRWEHFPVTCTQFLASALTGDLKSTILSSRFPLAVHEFRQLKAV</sequence>
<gene>
    <name evidence="2" type="ORF">OG863_00150</name>
</gene>
<dbReference type="Proteomes" id="UP001344251">
    <property type="component" value="Chromosome"/>
</dbReference>